<sequence length="349" mass="40095">MGKKRGGSWFTAIKKAFRSPTKPPPPSTTKDHLQEKLKRRWLFGKSSNIPTPSLDQNQEEETSIHHTMASTSIKQQFAATLIQTSFRSYLARRASRALKAIVMLQSVIRGQIVRNQTTITFKCIQTLLRVQSRLNINPSRLQPPPLLNHLISQNSTHHQSCNPHQHYTLEQLDPVFQTRKQANLSRDIKELQERANWLARWMEAKQSGTPTSRRSSYSPSVGPHFGTPSPIKTEPLLVRSASPRCRKEGRNYLRSMPSYMAATESAKAKIRPQNSPRLEWEQMGYAKKRLSYSVQDLSHDYNARYRGYGYHSRSPSFKSVQVNRRSDYADSTDGEISPCSTTDLRKWRR</sequence>
<gene>
    <name evidence="1" type="ORF">L6452_31717</name>
</gene>
<evidence type="ECO:0000313" key="1">
    <source>
        <dbReference type="EMBL" id="KAI3691914.1"/>
    </source>
</evidence>
<reference evidence="2" key="1">
    <citation type="journal article" date="2022" name="Mol. Ecol. Resour.">
        <title>The genomes of chicory, endive, great burdock and yacon provide insights into Asteraceae palaeo-polyploidization history and plant inulin production.</title>
        <authorList>
            <person name="Fan W."/>
            <person name="Wang S."/>
            <person name="Wang H."/>
            <person name="Wang A."/>
            <person name="Jiang F."/>
            <person name="Liu H."/>
            <person name="Zhao H."/>
            <person name="Xu D."/>
            <person name="Zhang Y."/>
        </authorList>
    </citation>
    <scope>NUCLEOTIDE SEQUENCE [LARGE SCALE GENOMIC DNA]</scope>
    <source>
        <strain evidence="2">cv. Niubang</strain>
    </source>
</reference>
<keyword evidence="2" id="KW-1185">Reference proteome</keyword>
<dbReference type="Proteomes" id="UP001055879">
    <property type="component" value="Linkage Group LG11"/>
</dbReference>
<name>A0ACB8Z3U8_ARCLA</name>
<comment type="caution">
    <text evidence="1">The sequence shown here is derived from an EMBL/GenBank/DDBJ whole genome shotgun (WGS) entry which is preliminary data.</text>
</comment>
<reference evidence="1 2" key="2">
    <citation type="journal article" date="2022" name="Mol. Ecol. Resour.">
        <title>The genomes of chicory, endive, great burdock and yacon provide insights into Asteraceae paleo-polyploidization history and plant inulin production.</title>
        <authorList>
            <person name="Fan W."/>
            <person name="Wang S."/>
            <person name="Wang H."/>
            <person name="Wang A."/>
            <person name="Jiang F."/>
            <person name="Liu H."/>
            <person name="Zhao H."/>
            <person name="Xu D."/>
            <person name="Zhang Y."/>
        </authorList>
    </citation>
    <scope>NUCLEOTIDE SEQUENCE [LARGE SCALE GENOMIC DNA]</scope>
    <source>
        <strain evidence="2">cv. Niubang</strain>
    </source>
</reference>
<accession>A0ACB8Z3U8</accession>
<dbReference type="EMBL" id="CM042057">
    <property type="protein sequence ID" value="KAI3691914.1"/>
    <property type="molecule type" value="Genomic_DNA"/>
</dbReference>
<organism evidence="1 2">
    <name type="scientific">Arctium lappa</name>
    <name type="common">Greater burdock</name>
    <name type="synonym">Lappa major</name>
    <dbReference type="NCBI Taxonomy" id="4217"/>
    <lineage>
        <taxon>Eukaryota</taxon>
        <taxon>Viridiplantae</taxon>
        <taxon>Streptophyta</taxon>
        <taxon>Embryophyta</taxon>
        <taxon>Tracheophyta</taxon>
        <taxon>Spermatophyta</taxon>
        <taxon>Magnoliopsida</taxon>
        <taxon>eudicotyledons</taxon>
        <taxon>Gunneridae</taxon>
        <taxon>Pentapetalae</taxon>
        <taxon>asterids</taxon>
        <taxon>campanulids</taxon>
        <taxon>Asterales</taxon>
        <taxon>Asteraceae</taxon>
        <taxon>Carduoideae</taxon>
        <taxon>Cardueae</taxon>
        <taxon>Arctiinae</taxon>
        <taxon>Arctium</taxon>
    </lineage>
</organism>
<evidence type="ECO:0000313" key="2">
    <source>
        <dbReference type="Proteomes" id="UP001055879"/>
    </source>
</evidence>
<proteinExistence type="predicted"/>
<protein>
    <submittedName>
        <fullName evidence="1">Uncharacterized protein</fullName>
    </submittedName>
</protein>